<sequence>MSDTATEQPAANAPVRFPSVLSGLRTRTVLTDLLVVAVLAIGNTAVVAAVGAAPSPPGAEIPFTDPVVGYTAGVAVALLTLGRRMAPLSVFVAVTAVAVGAQAADGFAWAAAGPGMGIAAYAIGRHHRLRRARVALACAAALTIMSSLMDAQPQEAVTWFFTAYSLAMVAGAWWAGRLVRLRAAHVAELQARAERLERARDAHGRAVLAEERSRIARELHDVVAHHVSVMTVQATAGRRVMERDPDRARQTLTDIEETGRQALAEMRRIVGVLRTGAAEAAARAPQPGLAGLDELVDQVREAGMTVVLRLEGRSYPLPSGLDLTLYRVVQESLTNVFKHAGEGAGATVSVRYEPRLVQVLVEDDGAGPGARGGGDEPGHGLLGMRERVGLYGGELAAGPGAAGGFAVSARVPVEQGGCT</sequence>
<dbReference type="InterPro" id="IPR050482">
    <property type="entry name" value="Sensor_HK_TwoCompSys"/>
</dbReference>
<dbReference type="PANTHER" id="PTHR24421">
    <property type="entry name" value="NITRATE/NITRITE SENSOR PROTEIN NARX-RELATED"/>
    <property type="match status" value="1"/>
</dbReference>
<name>A0A2P8DLJ5_9ACTN</name>
<keyword evidence="8" id="KW-0902">Two-component regulatory system</keyword>
<dbReference type="CDD" id="cd16917">
    <property type="entry name" value="HATPase_UhpB-NarQ-NarX-like"/>
    <property type="match status" value="1"/>
</dbReference>
<evidence type="ECO:0000313" key="11">
    <source>
        <dbReference type="EMBL" id="PSK98082.1"/>
    </source>
</evidence>
<comment type="caution">
    <text evidence="11">The sequence shown here is derived from an EMBL/GenBank/DDBJ whole genome shotgun (WGS) entry which is preliminary data.</text>
</comment>
<protein>
    <recommendedName>
        <fullName evidence="2">histidine kinase</fullName>
        <ecNumber evidence="2">2.7.13.3</ecNumber>
    </recommendedName>
</protein>
<keyword evidence="9" id="KW-0812">Transmembrane</keyword>
<evidence type="ECO:0000256" key="1">
    <source>
        <dbReference type="ARBA" id="ARBA00000085"/>
    </source>
</evidence>
<keyword evidence="6 11" id="KW-0418">Kinase</keyword>
<evidence type="ECO:0000256" key="2">
    <source>
        <dbReference type="ARBA" id="ARBA00012438"/>
    </source>
</evidence>
<reference evidence="11 12" key="1">
    <citation type="submission" date="2018-03" db="EMBL/GenBank/DDBJ databases">
        <title>Genomic Encyclopedia of Archaeal and Bacterial Type Strains, Phase II (KMG-II): from individual species to whole genera.</title>
        <authorList>
            <person name="Goeker M."/>
        </authorList>
    </citation>
    <scope>NUCLEOTIDE SEQUENCE [LARGE SCALE GENOMIC DNA]</scope>
    <source>
        <strain evidence="11 12">DSM 45312</strain>
    </source>
</reference>
<dbReference type="AlphaFoldDB" id="A0A2P8DLJ5"/>
<keyword evidence="3" id="KW-0597">Phosphoprotein</keyword>
<dbReference type="GO" id="GO:0000155">
    <property type="term" value="F:phosphorelay sensor kinase activity"/>
    <property type="evidence" value="ECO:0007669"/>
    <property type="project" value="InterPro"/>
</dbReference>
<dbReference type="SUPFAM" id="SSF55874">
    <property type="entry name" value="ATPase domain of HSP90 chaperone/DNA topoisomerase II/histidine kinase"/>
    <property type="match status" value="1"/>
</dbReference>
<dbReference type="EC" id="2.7.13.3" evidence="2"/>
<dbReference type="InterPro" id="IPR011712">
    <property type="entry name" value="Sig_transdc_His_kin_sub3_dim/P"/>
</dbReference>
<evidence type="ECO:0000256" key="3">
    <source>
        <dbReference type="ARBA" id="ARBA00022553"/>
    </source>
</evidence>
<organism evidence="11 12">
    <name type="scientific">Murinocardiopsis flavida</name>
    <dbReference type="NCBI Taxonomy" id="645275"/>
    <lineage>
        <taxon>Bacteria</taxon>
        <taxon>Bacillati</taxon>
        <taxon>Actinomycetota</taxon>
        <taxon>Actinomycetes</taxon>
        <taxon>Streptosporangiales</taxon>
        <taxon>Nocardiopsidaceae</taxon>
        <taxon>Murinocardiopsis</taxon>
    </lineage>
</organism>
<keyword evidence="5" id="KW-0547">Nucleotide-binding</keyword>
<dbReference type="InterPro" id="IPR036890">
    <property type="entry name" value="HATPase_C_sf"/>
</dbReference>
<accession>A0A2P8DLJ5</accession>
<dbReference type="SMART" id="SM00387">
    <property type="entry name" value="HATPase_c"/>
    <property type="match status" value="1"/>
</dbReference>
<dbReference type="GO" id="GO:0046983">
    <property type="term" value="F:protein dimerization activity"/>
    <property type="evidence" value="ECO:0007669"/>
    <property type="project" value="InterPro"/>
</dbReference>
<dbReference type="EMBL" id="PYGA01000006">
    <property type="protein sequence ID" value="PSK98082.1"/>
    <property type="molecule type" value="Genomic_DNA"/>
</dbReference>
<evidence type="ECO:0000256" key="7">
    <source>
        <dbReference type="ARBA" id="ARBA00022840"/>
    </source>
</evidence>
<dbReference type="GO" id="GO:0016020">
    <property type="term" value="C:membrane"/>
    <property type="evidence" value="ECO:0007669"/>
    <property type="project" value="InterPro"/>
</dbReference>
<dbReference type="Pfam" id="PF07730">
    <property type="entry name" value="HisKA_3"/>
    <property type="match status" value="1"/>
</dbReference>
<keyword evidence="12" id="KW-1185">Reference proteome</keyword>
<evidence type="ECO:0000313" key="12">
    <source>
        <dbReference type="Proteomes" id="UP000240542"/>
    </source>
</evidence>
<dbReference type="InterPro" id="IPR003594">
    <property type="entry name" value="HATPase_dom"/>
</dbReference>
<feature type="transmembrane region" description="Helical" evidence="9">
    <location>
        <begin position="33"/>
        <end position="53"/>
    </location>
</feature>
<feature type="transmembrane region" description="Helical" evidence="9">
    <location>
        <begin position="157"/>
        <end position="175"/>
    </location>
</feature>
<dbReference type="Gene3D" id="3.30.565.10">
    <property type="entry name" value="Histidine kinase-like ATPase, C-terminal domain"/>
    <property type="match status" value="1"/>
</dbReference>
<proteinExistence type="predicted"/>
<keyword evidence="7" id="KW-0067">ATP-binding</keyword>
<keyword evidence="4" id="KW-0808">Transferase</keyword>
<keyword evidence="9" id="KW-1133">Transmembrane helix</keyword>
<dbReference type="RefSeq" id="WP_245928718.1">
    <property type="nucleotide sequence ID" value="NZ_PYGA01000006.1"/>
</dbReference>
<gene>
    <name evidence="11" type="ORF">CLV63_106130</name>
</gene>
<comment type="catalytic activity">
    <reaction evidence="1">
        <text>ATP + protein L-histidine = ADP + protein N-phospho-L-histidine.</text>
        <dbReference type="EC" id="2.7.13.3"/>
    </reaction>
</comment>
<evidence type="ECO:0000256" key="9">
    <source>
        <dbReference type="SAM" id="Phobius"/>
    </source>
</evidence>
<dbReference type="Gene3D" id="1.20.5.1930">
    <property type="match status" value="1"/>
</dbReference>
<dbReference type="Proteomes" id="UP000240542">
    <property type="component" value="Unassembled WGS sequence"/>
</dbReference>
<feature type="transmembrane region" description="Helical" evidence="9">
    <location>
        <begin position="88"/>
        <end position="111"/>
    </location>
</feature>
<feature type="domain" description="Histidine kinase/HSP90-like ATPase" evidence="10">
    <location>
        <begin position="320"/>
        <end position="415"/>
    </location>
</feature>
<dbReference type="GO" id="GO:0005524">
    <property type="term" value="F:ATP binding"/>
    <property type="evidence" value="ECO:0007669"/>
    <property type="project" value="UniProtKB-KW"/>
</dbReference>
<evidence type="ECO:0000259" key="10">
    <source>
        <dbReference type="SMART" id="SM00387"/>
    </source>
</evidence>
<dbReference type="Pfam" id="PF02518">
    <property type="entry name" value="HATPase_c"/>
    <property type="match status" value="1"/>
</dbReference>
<keyword evidence="9" id="KW-0472">Membrane</keyword>
<evidence type="ECO:0000256" key="6">
    <source>
        <dbReference type="ARBA" id="ARBA00022777"/>
    </source>
</evidence>
<dbReference type="PANTHER" id="PTHR24421:SF10">
    <property type="entry name" value="NITRATE_NITRITE SENSOR PROTEIN NARQ"/>
    <property type="match status" value="1"/>
</dbReference>
<evidence type="ECO:0000256" key="8">
    <source>
        <dbReference type="ARBA" id="ARBA00023012"/>
    </source>
</evidence>
<feature type="transmembrane region" description="Helical" evidence="9">
    <location>
        <begin position="132"/>
        <end position="151"/>
    </location>
</feature>
<evidence type="ECO:0000256" key="5">
    <source>
        <dbReference type="ARBA" id="ARBA00022741"/>
    </source>
</evidence>
<evidence type="ECO:0000256" key="4">
    <source>
        <dbReference type="ARBA" id="ARBA00022679"/>
    </source>
</evidence>